<evidence type="ECO:0000313" key="9">
    <source>
        <dbReference type="Proteomes" id="UP000070224"/>
    </source>
</evidence>
<dbReference type="GO" id="GO:0005737">
    <property type="term" value="C:cytoplasm"/>
    <property type="evidence" value="ECO:0007669"/>
    <property type="project" value="UniProtKB-SubCell"/>
</dbReference>
<dbReference type="InterPro" id="IPR036388">
    <property type="entry name" value="WH-like_DNA-bd_sf"/>
</dbReference>
<keyword evidence="9" id="KW-1185">Reference proteome</keyword>
<dbReference type="GO" id="GO:0003677">
    <property type="term" value="F:DNA binding"/>
    <property type="evidence" value="ECO:0007669"/>
    <property type="project" value="UniProtKB-UniRule"/>
</dbReference>
<dbReference type="InterPro" id="IPR036291">
    <property type="entry name" value="NAD(P)-bd_dom_sf"/>
</dbReference>
<evidence type="ECO:0000259" key="7">
    <source>
        <dbReference type="SMART" id="SM00881"/>
    </source>
</evidence>
<dbReference type="GO" id="GO:0051775">
    <property type="term" value="P:response to redox state"/>
    <property type="evidence" value="ECO:0007669"/>
    <property type="project" value="InterPro"/>
</dbReference>
<sequence length="232" mass="25740">MAKSKDEKKRNGIIPEPTLRRLPWYLSFVKLLQTEGHKYVSSPRIASGVGVDAALVAKDLSYVELQGRTRVGYETEALINYLEEFLGFTKRHQAFLIGVGSLGSGLLSDKGLRQFGLEVTAGFDVAEDIIGTEVSGIPVYHIDELATRIESEGIKIAILTVPILQAQLMTDRLVRAGIRALWNFTPVRIQTPDHVVVQNTSMYAHLALMFTRMKVLQESQSATPTSKPRSSR</sequence>
<keyword evidence="1 6" id="KW-0963">Cytoplasm</keyword>
<dbReference type="GO" id="GO:0003700">
    <property type="term" value="F:DNA-binding transcription factor activity"/>
    <property type="evidence" value="ECO:0007669"/>
    <property type="project" value="UniProtKB-UniRule"/>
</dbReference>
<comment type="subunit">
    <text evidence="6">Homodimer.</text>
</comment>
<dbReference type="AlphaFoldDB" id="A0A134BA80"/>
<dbReference type="NCBIfam" id="NF003996">
    <property type="entry name" value="PRK05472.2-5"/>
    <property type="match status" value="1"/>
</dbReference>
<organism evidence="8 9">
    <name type="scientific">Porphyromonas somerae</name>
    <dbReference type="NCBI Taxonomy" id="322095"/>
    <lineage>
        <taxon>Bacteria</taxon>
        <taxon>Pseudomonadati</taxon>
        <taxon>Bacteroidota</taxon>
        <taxon>Bacteroidia</taxon>
        <taxon>Bacteroidales</taxon>
        <taxon>Porphyromonadaceae</taxon>
        <taxon>Porphyromonas</taxon>
    </lineage>
</organism>
<dbReference type="RefSeq" id="WP_060935196.1">
    <property type="nucleotide sequence ID" value="NZ_KQ960435.1"/>
</dbReference>
<feature type="binding site" evidence="6">
    <location>
        <begin position="98"/>
        <end position="103"/>
    </location>
    <ligand>
        <name>NAD(+)</name>
        <dbReference type="ChEBI" id="CHEBI:57540"/>
    </ligand>
</feature>
<dbReference type="SUPFAM" id="SSF46785">
    <property type="entry name" value="Winged helix' DNA-binding domain"/>
    <property type="match status" value="1"/>
</dbReference>
<evidence type="ECO:0000313" key="8">
    <source>
        <dbReference type="EMBL" id="KXB76842.1"/>
    </source>
</evidence>
<dbReference type="SMART" id="SM00881">
    <property type="entry name" value="CoA_binding"/>
    <property type="match status" value="1"/>
</dbReference>
<accession>A0A134BA80</accession>
<evidence type="ECO:0000256" key="6">
    <source>
        <dbReference type="HAMAP-Rule" id="MF_01131"/>
    </source>
</evidence>
<keyword evidence="2 6" id="KW-0678">Repressor</keyword>
<dbReference type="Pfam" id="PF02629">
    <property type="entry name" value="CoA_binding"/>
    <property type="match status" value="1"/>
</dbReference>
<evidence type="ECO:0000256" key="1">
    <source>
        <dbReference type="ARBA" id="ARBA00022490"/>
    </source>
</evidence>
<gene>
    <name evidence="6" type="primary">rex</name>
    <name evidence="8" type="ORF">HMPREF3185_00781</name>
</gene>
<evidence type="ECO:0000256" key="2">
    <source>
        <dbReference type="ARBA" id="ARBA00022491"/>
    </source>
</evidence>
<comment type="caution">
    <text evidence="8">The sequence shown here is derived from an EMBL/GenBank/DDBJ whole genome shotgun (WGS) entry which is preliminary data.</text>
</comment>
<name>A0A134BA80_9PORP</name>
<dbReference type="InterPro" id="IPR003781">
    <property type="entry name" value="CoA-bd"/>
</dbReference>
<feature type="DNA-binding region" description="H-T-H motif" evidence="6">
    <location>
        <begin position="24"/>
        <end position="63"/>
    </location>
</feature>
<dbReference type="STRING" id="322095.HMPREF3185_00781"/>
<feature type="domain" description="CoA-binding" evidence="7">
    <location>
        <begin position="87"/>
        <end position="188"/>
    </location>
</feature>
<keyword evidence="3 6" id="KW-0805">Transcription regulation</keyword>
<dbReference type="SUPFAM" id="SSF51735">
    <property type="entry name" value="NAD(P)-binding Rossmann-fold domains"/>
    <property type="match status" value="1"/>
</dbReference>
<keyword evidence="6" id="KW-0520">NAD</keyword>
<dbReference type="InterPro" id="IPR022876">
    <property type="entry name" value="Tscrpt_rep_Rex"/>
</dbReference>
<dbReference type="HAMAP" id="MF_01131">
    <property type="entry name" value="Rex"/>
    <property type="match status" value="1"/>
</dbReference>
<dbReference type="PANTHER" id="PTHR35786:SF1">
    <property type="entry name" value="REDOX-SENSING TRANSCRIPTIONAL REPRESSOR REX 1"/>
    <property type="match status" value="1"/>
</dbReference>
<dbReference type="Pfam" id="PF06971">
    <property type="entry name" value="Put_DNA-bind_N"/>
    <property type="match status" value="1"/>
</dbReference>
<dbReference type="Gene3D" id="1.10.10.10">
    <property type="entry name" value="Winged helix-like DNA-binding domain superfamily/Winged helix DNA-binding domain"/>
    <property type="match status" value="1"/>
</dbReference>
<comment type="similarity">
    <text evidence="6">Belongs to the transcriptional regulatory Rex family.</text>
</comment>
<keyword evidence="4 6" id="KW-0238">DNA-binding</keyword>
<evidence type="ECO:0000256" key="5">
    <source>
        <dbReference type="ARBA" id="ARBA00023163"/>
    </source>
</evidence>
<dbReference type="PANTHER" id="PTHR35786">
    <property type="entry name" value="REDOX-SENSING TRANSCRIPTIONAL REPRESSOR REX"/>
    <property type="match status" value="1"/>
</dbReference>
<dbReference type="NCBIfam" id="NF003994">
    <property type="entry name" value="PRK05472.2-3"/>
    <property type="match status" value="1"/>
</dbReference>
<comment type="function">
    <text evidence="6">Modulates transcription in response to changes in cellular NADH/NAD(+) redox state.</text>
</comment>
<evidence type="ECO:0000256" key="4">
    <source>
        <dbReference type="ARBA" id="ARBA00023125"/>
    </source>
</evidence>
<dbReference type="InterPro" id="IPR036390">
    <property type="entry name" value="WH_DNA-bd_sf"/>
</dbReference>
<proteinExistence type="inferred from homology"/>
<dbReference type="Proteomes" id="UP000070224">
    <property type="component" value="Unassembled WGS sequence"/>
</dbReference>
<reference evidence="9" key="1">
    <citation type="submission" date="2016-01" db="EMBL/GenBank/DDBJ databases">
        <authorList>
            <person name="Mitreva M."/>
            <person name="Pepin K.H."/>
            <person name="Mihindukulasuriya K.A."/>
            <person name="Fulton R."/>
            <person name="Fronick C."/>
            <person name="O'Laughlin M."/>
            <person name="Miner T."/>
            <person name="Herter B."/>
            <person name="Rosa B.A."/>
            <person name="Cordes M."/>
            <person name="Tomlinson C."/>
            <person name="Wollam A."/>
            <person name="Palsikar V.B."/>
            <person name="Mardis E.R."/>
            <person name="Wilson R.K."/>
        </authorList>
    </citation>
    <scope>NUCLEOTIDE SEQUENCE [LARGE SCALE GENOMIC DNA]</scope>
    <source>
        <strain evidence="9">KA00683</strain>
    </source>
</reference>
<dbReference type="OrthoDB" id="9784760at2"/>
<dbReference type="PATRIC" id="fig|322095.3.peg.770"/>
<comment type="subcellular location">
    <subcellularLocation>
        <location evidence="6">Cytoplasm</location>
    </subcellularLocation>
</comment>
<dbReference type="Gene3D" id="3.40.50.720">
    <property type="entry name" value="NAD(P)-binding Rossmann-like Domain"/>
    <property type="match status" value="1"/>
</dbReference>
<keyword evidence="5 6" id="KW-0804">Transcription</keyword>
<evidence type="ECO:0000256" key="3">
    <source>
        <dbReference type="ARBA" id="ARBA00023015"/>
    </source>
</evidence>
<dbReference type="EMBL" id="LSDK01000055">
    <property type="protein sequence ID" value="KXB76842.1"/>
    <property type="molecule type" value="Genomic_DNA"/>
</dbReference>
<dbReference type="GO" id="GO:0045892">
    <property type="term" value="P:negative regulation of DNA-templated transcription"/>
    <property type="evidence" value="ECO:0007669"/>
    <property type="project" value="InterPro"/>
</dbReference>
<protein>
    <recommendedName>
        <fullName evidence="6">Redox-sensing transcriptional repressor Rex</fullName>
    </recommendedName>
</protein>
<dbReference type="InterPro" id="IPR009718">
    <property type="entry name" value="Rex_DNA-bd_C_dom"/>
</dbReference>
<dbReference type="NCBIfam" id="NF003995">
    <property type="entry name" value="PRK05472.2-4"/>
    <property type="match status" value="1"/>
</dbReference>